<dbReference type="EMBL" id="JAYKXN010000008">
    <property type="protein sequence ID" value="KAK7263883.1"/>
    <property type="molecule type" value="Genomic_DNA"/>
</dbReference>
<organism evidence="2 3">
    <name type="scientific">Clitoria ternatea</name>
    <name type="common">Butterfly pea</name>
    <dbReference type="NCBI Taxonomy" id="43366"/>
    <lineage>
        <taxon>Eukaryota</taxon>
        <taxon>Viridiplantae</taxon>
        <taxon>Streptophyta</taxon>
        <taxon>Embryophyta</taxon>
        <taxon>Tracheophyta</taxon>
        <taxon>Spermatophyta</taxon>
        <taxon>Magnoliopsida</taxon>
        <taxon>eudicotyledons</taxon>
        <taxon>Gunneridae</taxon>
        <taxon>Pentapetalae</taxon>
        <taxon>rosids</taxon>
        <taxon>fabids</taxon>
        <taxon>Fabales</taxon>
        <taxon>Fabaceae</taxon>
        <taxon>Papilionoideae</taxon>
        <taxon>50 kb inversion clade</taxon>
        <taxon>NPAAA clade</taxon>
        <taxon>indigoferoid/millettioid clade</taxon>
        <taxon>Phaseoleae</taxon>
        <taxon>Clitoria</taxon>
    </lineage>
</organism>
<comment type="caution">
    <text evidence="2">The sequence shown here is derived from an EMBL/GenBank/DDBJ whole genome shotgun (WGS) entry which is preliminary data.</text>
</comment>
<reference evidence="2 3" key="1">
    <citation type="submission" date="2024-01" db="EMBL/GenBank/DDBJ databases">
        <title>The genomes of 5 underutilized Papilionoideae crops provide insights into root nodulation and disease resistance.</title>
        <authorList>
            <person name="Yuan L."/>
        </authorList>
    </citation>
    <scope>NUCLEOTIDE SEQUENCE [LARGE SCALE GENOMIC DNA]</scope>
    <source>
        <strain evidence="2">LY-2023</strain>
        <tissue evidence="2">Leaf</tissue>
    </source>
</reference>
<keyword evidence="1" id="KW-0812">Transmembrane</keyword>
<keyword evidence="1" id="KW-0472">Membrane</keyword>
<dbReference type="AlphaFoldDB" id="A0AAN9F272"/>
<evidence type="ECO:0000313" key="2">
    <source>
        <dbReference type="EMBL" id="KAK7263883.1"/>
    </source>
</evidence>
<accession>A0AAN9F272</accession>
<evidence type="ECO:0000256" key="1">
    <source>
        <dbReference type="SAM" id="Phobius"/>
    </source>
</evidence>
<evidence type="ECO:0000313" key="3">
    <source>
        <dbReference type="Proteomes" id="UP001359559"/>
    </source>
</evidence>
<keyword evidence="3" id="KW-1185">Reference proteome</keyword>
<sequence length="76" mass="9447">MLMEMFFRTRLLWQLFCWLLILKSIIHNWNSCLHLWCYINSFFHYIFHWVLLFISSISMDAKLVTYIRSSLLMTEH</sequence>
<gene>
    <name evidence="2" type="ORF">RJT34_31482</name>
</gene>
<dbReference type="Proteomes" id="UP001359559">
    <property type="component" value="Unassembled WGS sequence"/>
</dbReference>
<keyword evidence="1" id="KW-1133">Transmembrane helix</keyword>
<protein>
    <submittedName>
        <fullName evidence="2">Uncharacterized protein</fullName>
    </submittedName>
</protein>
<proteinExistence type="predicted"/>
<name>A0AAN9F272_CLITE</name>
<feature type="transmembrane region" description="Helical" evidence="1">
    <location>
        <begin position="38"/>
        <end position="59"/>
    </location>
</feature>